<dbReference type="AlphaFoldDB" id="A0AA37X9W1"/>
<dbReference type="InterPro" id="IPR050721">
    <property type="entry name" value="Trk_Ktr_HKT_K-transport"/>
</dbReference>
<gene>
    <name evidence="3" type="ORF">GCM10025874_22620</name>
</gene>
<dbReference type="Pfam" id="PF02080">
    <property type="entry name" value="TrkA_C"/>
    <property type="match status" value="1"/>
</dbReference>
<dbReference type="RefSeq" id="WP_284232701.1">
    <property type="nucleotide sequence ID" value="NZ_BSUL01000001.1"/>
</dbReference>
<reference evidence="3 4" key="1">
    <citation type="journal article" date="2014" name="Int. J. Syst. Evol. Microbiol.">
        <title>Complete genome sequence of Corynebacterium casei LMG S-19264T (=DSM 44701T), isolated from a smear-ripened cheese.</title>
        <authorList>
            <consortium name="US DOE Joint Genome Institute (JGI-PGF)"/>
            <person name="Walter F."/>
            <person name="Albersmeier A."/>
            <person name="Kalinowski J."/>
            <person name="Ruckert C."/>
        </authorList>
    </citation>
    <scope>NUCLEOTIDE SEQUENCE [LARGE SCALE GENOMIC DNA]</scope>
    <source>
        <strain evidence="3 4">NBRC 112289</strain>
    </source>
</reference>
<evidence type="ECO:0000259" key="2">
    <source>
        <dbReference type="PROSITE" id="PS51202"/>
    </source>
</evidence>
<feature type="domain" description="RCK N-terminal" evidence="1">
    <location>
        <begin position="10"/>
        <end position="126"/>
    </location>
</feature>
<dbReference type="SUPFAM" id="SSF51735">
    <property type="entry name" value="NAD(P)-binding Rossmann-fold domains"/>
    <property type="match status" value="1"/>
</dbReference>
<dbReference type="GO" id="GO:0006813">
    <property type="term" value="P:potassium ion transport"/>
    <property type="evidence" value="ECO:0007669"/>
    <property type="project" value="InterPro"/>
</dbReference>
<accession>A0AA37X9W1</accession>
<protein>
    <submittedName>
        <fullName evidence="3">Potassium transporter</fullName>
    </submittedName>
</protein>
<dbReference type="InterPro" id="IPR006037">
    <property type="entry name" value="RCK_C"/>
</dbReference>
<dbReference type="InterPro" id="IPR036721">
    <property type="entry name" value="RCK_C_sf"/>
</dbReference>
<dbReference type="Gene3D" id="3.40.50.720">
    <property type="entry name" value="NAD(P)-binding Rossmann-like Domain"/>
    <property type="match status" value="1"/>
</dbReference>
<dbReference type="Gene3D" id="3.30.70.1450">
    <property type="entry name" value="Regulator of K+ conductance, C-terminal domain"/>
    <property type="match status" value="1"/>
</dbReference>
<dbReference type="Proteomes" id="UP001157160">
    <property type="component" value="Unassembled WGS sequence"/>
</dbReference>
<dbReference type="SUPFAM" id="SSF116726">
    <property type="entry name" value="TrkA C-terminal domain-like"/>
    <property type="match status" value="1"/>
</dbReference>
<dbReference type="GO" id="GO:0008324">
    <property type="term" value="F:monoatomic cation transmembrane transporter activity"/>
    <property type="evidence" value="ECO:0007669"/>
    <property type="project" value="InterPro"/>
</dbReference>
<dbReference type="PANTHER" id="PTHR43833:SF7">
    <property type="entry name" value="KTR SYSTEM POTASSIUM UPTAKE PROTEIN C"/>
    <property type="match status" value="1"/>
</dbReference>
<dbReference type="PROSITE" id="PS51201">
    <property type="entry name" value="RCK_N"/>
    <property type="match status" value="1"/>
</dbReference>
<evidence type="ECO:0000313" key="4">
    <source>
        <dbReference type="Proteomes" id="UP001157160"/>
    </source>
</evidence>
<feature type="domain" description="RCK C-terminal" evidence="2">
    <location>
        <begin position="142"/>
        <end position="225"/>
    </location>
</feature>
<dbReference type="PROSITE" id="PS51202">
    <property type="entry name" value="RCK_C"/>
    <property type="match status" value="1"/>
</dbReference>
<evidence type="ECO:0000313" key="3">
    <source>
        <dbReference type="EMBL" id="GMA29009.1"/>
    </source>
</evidence>
<evidence type="ECO:0000259" key="1">
    <source>
        <dbReference type="PROSITE" id="PS51201"/>
    </source>
</evidence>
<organism evidence="3 4">
    <name type="scientific">Arenivirga flava</name>
    <dbReference type="NCBI Taxonomy" id="1930060"/>
    <lineage>
        <taxon>Bacteria</taxon>
        <taxon>Bacillati</taxon>
        <taxon>Actinomycetota</taxon>
        <taxon>Actinomycetes</taxon>
        <taxon>Micrococcales</taxon>
        <taxon>Microbacteriaceae</taxon>
        <taxon>Arenivirga</taxon>
    </lineage>
</organism>
<dbReference type="InterPro" id="IPR036291">
    <property type="entry name" value="NAD(P)-bd_dom_sf"/>
</dbReference>
<dbReference type="InterPro" id="IPR003148">
    <property type="entry name" value="RCK_N"/>
</dbReference>
<comment type="caution">
    <text evidence="3">The sequence shown here is derived from an EMBL/GenBank/DDBJ whole genome shotgun (WGS) entry which is preliminary data.</text>
</comment>
<dbReference type="PANTHER" id="PTHR43833">
    <property type="entry name" value="POTASSIUM CHANNEL PROTEIN 2-RELATED-RELATED"/>
    <property type="match status" value="1"/>
</dbReference>
<name>A0AA37X9W1_9MICO</name>
<keyword evidence="4" id="KW-1185">Reference proteome</keyword>
<dbReference type="EMBL" id="BSUL01000001">
    <property type="protein sequence ID" value="GMA29009.1"/>
    <property type="molecule type" value="Genomic_DNA"/>
</dbReference>
<proteinExistence type="predicted"/>
<sequence length="226" mass="24214">MARRNATRDAQSVAVIGLGRFGRALAIELVDSGAEVLGIDTDEDIVQSLNGVLTHVVRADSTREAALEQLGIDSFDRVVIAIGSDIQASILTASLLKRRGTVEIWAKAISEQHGLILEQIGISHVVYPEADMGRRVAHLVRGSMLDYVRLDDDLVVAVTQVPGEATGGAIGELQLHEKHGVGVIRVKRDGRWMPVAPDTALVSGETIVVIGPEKQTERFCSLSPAV</sequence>
<dbReference type="Pfam" id="PF02254">
    <property type="entry name" value="TrkA_N"/>
    <property type="match status" value="1"/>
</dbReference>